<organism evidence="3 4">
    <name type="scientific">Catenuloplanes atrovinosus</name>
    <dbReference type="NCBI Taxonomy" id="137266"/>
    <lineage>
        <taxon>Bacteria</taxon>
        <taxon>Bacillati</taxon>
        <taxon>Actinomycetota</taxon>
        <taxon>Actinomycetes</taxon>
        <taxon>Micromonosporales</taxon>
        <taxon>Micromonosporaceae</taxon>
        <taxon>Catenuloplanes</taxon>
    </lineage>
</organism>
<dbReference type="AlphaFoldDB" id="A0AAE3YV25"/>
<dbReference type="EMBL" id="JAVDYB010000001">
    <property type="protein sequence ID" value="MDR7279152.1"/>
    <property type="molecule type" value="Genomic_DNA"/>
</dbReference>
<feature type="compositionally biased region" description="Low complexity" evidence="1">
    <location>
        <begin position="1"/>
        <end position="11"/>
    </location>
</feature>
<accession>A0AAE3YV25</accession>
<reference evidence="3" key="1">
    <citation type="submission" date="2023-07" db="EMBL/GenBank/DDBJ databases">
        <title>Sequencing the genomes of 1000 actinobacteria strains.</title>
        <authorList>
            <person name="Klenk H.-P."/>
        </authorList>
    </citation>
    <scope>NUCLEOTIDE SEQUENCE</scope>
    <source>
        <strain evidence="3">DSM 44707</strain>
    </source>
</reference>
<dbReference type="RefSeq" id="WP_310372534.1">
    <property type="nucleotide sequence ID" value="NZ_JAVDYB010000001.1"/>
</dbReference>
<evidence type="ECO:0000259" key="2">
    <source>
        <dbReference type="Pfam" id="PF24879"/>
    </source>
</evidence>
<keyword evidence="4" id="KW-1185">Reference proteome</keyword>
<protein>
    <recommendedName>
        <fullName evidence="2">DUF7737 domain-containing protein</fullName>
    </recommendedName>
</protein>
<gene>
    <name evidence="3" type="ORF">J2S41_005930</name>
</gene>
<evidence type="ECO:0000256" key="1">
    <source>
        <dbReference type="SAM" id="MobiDB-lite"/>
    </source>
</evidence>
<feature type="region of interest" description="Disordered" evidence="1">
    <location>
        <begin position="1"/>
        <end position="29"/>
    </location>
</feature>
<dbReference type="Proteomes" id="UP001183643">
    <property type="component" value="Unassembled WGS sequence"/>
</dbReference>
<proteinExistence type="predicted"/>
<evidence type="ECO:0000313" key="3">
    <source>
        <dbReference type="EMBL" id="MDR7279152.1"/>
    </source>
</evidence>
<sequence>MRLGAGRCGRAPARRGWRSPAGARRPRSSWRCAATRTRTGIHHSSGNILIAPEDRCLCIIPESAEPDLLLPFEGDSRLSEIISKALLLAADEKIKYPVILRQL</sequence>
<feature type="domain" description="DUF7737" evidence="2">
    <location>
        <begin position="40"/>
        <end position="103"/>
    </location>
</feature>
<dbReference type="InterPro" id="IPR056639">
    <property type="entry name" value="DUF7737"/>
</dbReference>
<comment type="caution">
    <text evidence="3">The sequence shown here is derived from an EMBL/GenBank/DDBJ whole genome shotgun (WGS) entry which is preliminary data.</text>
</comment>
<evidence type="ECO:0000313" key="4">
    <source>
        <dbReference type="Proteomes" id="UP001183643"/>
    </source>
</evidence>
<name>A0AAE3YV25_9ACTN</name>
<dbReference type="Pfam" id="PF24879">
    <property type="entry name" value="DUF7737"/>
    <property type="match status" value="1"/>
</dbReference>